<protein>
    <recommendedName>
        <fullName evidence="8">Aminotransferase</fullName>
        <ecNumber evidence="8">2.6.1.-</ecNumber>
    </recommendedName>
</protein>
<evidence type="ECO:0000313" key="11">
    <source>
        <dbReference type="Proteomes" id="UP000317078"/>
    </source>
</evidence>
<dbReference type="GO" id="GO:0030170">
    <property type="term" value="F:pyridoxal phosphate binding"/>
    <property type="evidence" value="ECO:0007669"/>
    <property type="project" value="InterPro"/>
</dbReference>
<dbReference type="PANTHER" id="PTHR46383">
    <property type="entry name" value="ASPARTATE AMINOTRANSFERASE"/>
    <property type="match status" value="1"/>
</dbReference>
<dbReference type="Proteomes" id="UP000317078">
    <property type="component" value="Unassembled WGS sequence"/>
</dbReference>
<sequence>MITLARRLDGVAPSASATMTQRARELAATGERVISLSQGQPDFPTPPHAIEAAHRAALEGQTKYPPIAGTPALKEAIRRKFLRENGLDYALDEILVGNGGKQVLYNAMMATLNPGDEVVIPRPFWISYADMATLAGGVPVPVDCPAEGGFKLRPEALDAAITPRTRWVMLNFPNNPTGAACSRAEMRAIADVILRHPGVMVLTDDMYEHLLYDGAAFCTIAEVEPALRERVLTVNGVSKTYAMTGWRIGYCGGPRALIRGMANMQGQSTSGASAISQAAAAAALDGPQGLVAERTEEFRQRRDLAVAMLNEAPGIRCHKPEGAFYLFPDVSGLIGRTSGGGRAIGNDAELALALLEEAKVGTVQGAAYGMSPHLRVSYALDRETLREGLARIGEFCRAMR</sequence>
<evidence type="ECO:0000256" key="3">
    <source>
        <dbReference type="ARBA" id="ARBA00011738"/>
    </source>
</evidence>
<name>A0A502G675_9PROT</name>
<dbReference type="Gene3D" id="3.40.640.10">
    <property type="entry name" value="Type I PLP-dependent aspartate aminotransferase-like (Major domain)"/>
    <property type="match status" value="1"/>
</dbReference>
<evidence type="ECO:0000256" key="4">
    <source>
        <dbReference type="ARBA" id="ARBA00022576"/>
    </source>
</evidence>
<dbReference type="PROSITE" id="PS00105">
    <property type="entry name" value="AA_TRANSFER_CLASS_1"/>
    <property type="match status" value="1"/>
</dbReference>
<dbReference type="AlphaFoldDB" id="A0A502G675"/>
<dbReference type="Pfam" id="PF00155">
    <property type="entry name" value="Aminotran_1_2"/>
    <property type="match status" value="1"/>
</dbReference>
<keyword evidence="6" id="KW-0663">Pyridoxal phosphate</keyword>
<organism evidence="10 11">
    <name type="scientific">Muricoccus nepalensis</name>
    <dbReference type="NCBI Taxonomy" id="1854500"/>
    <lineage>
        <taxon>Bacteria</taxon>
        <taxon>Pseudomonadati</taxon>
        <taxon>Pseudomonadota</taxon>
        <taxon>Alphaproteobacteria</taxon>
        <taxon>Acetobacterales</taxon>
        <taxon>Roseomonadaceae</taxon>
        <taxon>Muricoccus</taxon>
    </lineage>
</organism>
<feature type="domain" description="Aminotransferase class I/classII large" evidence="9">
    <location>
        <begin position="32"/>
        <end position="392"/>
    </location>
</feature>
<dbReference type="OrthoDB" id="9763453at2"/>
<comment type="caution">
    <text evidence="10">The sequence shown here is derived from an EMBL/GenBank/DDBJ whole genome shotgun (WGS) entry which is preliminary data.</text>
</comment>
<dbReference type="RefSeq" id="WP_140882920.1">
    <property type="nucleotide sequence ID" value="NZ_RCZP01000008.1"/>
</dbReference>
<dbReference type="SUPFAM" id="SSF53383">
    <property type="entry name" value="PLP-dependent transferases"/>
    <property type="match status" value="1"/>
</dbReference>
<dbReference type="FunFam" id="3.40.640.10:FF:000033">
    <property type="entry name" value="Aspartate aminotransferase"/>
    <property type="match status" value="1"/>
</dbReference>
<evidence type="ECO:0000256" key="8">
    <source>
        <dbReference type="RuleBase" id="RU000481"/>
    </source>
</evidence>
<dbReference type="GO" id="GO:0004069">
    <property type="term" value="F:L-aspartate:2-oxoglutarate aminotransferase activity"/>
    <property type="evidence" value="ECO:0007669"/>
    <property type="project" value="UniProtKB-EC"/>
</dbReference>
<keyword evidence="11" id="KW-1185">Reference proteome</keyword>
<dbReference type="InterPro" id="IPR004838">
    <property type="entry name" value="NHTrfase_class1_PyrdxlP-BS"/>
</dbReference>
<keyword evidence="4 8" id="KW-0032">Aminotransferase</keyword>
<keyword evidence="5 8" id="KW-0808">Transferase</keyword>
<dbReference type="InterPro" id="IPR015424">
    <property type="entry name" value="PyrdxlP-dep_Trfase"/>
</dbReference>
<dbReference type="InterPro" id="IPR004839">
    <property type="entry name" value="Aminotransferase_I/II_large"/>
</dbReference>
<dbReference type="InterPro" id="IPR050596">
    <property type="entry name" value="AspAT/PAT-like"/>
</dbReference>
<evidence type="ECO:0000256" key="2">
    <source>
        <dbReference type="ARBA" id="ARBA00007441"/>
    </source>
</evidence>
<comment type="cofactor">
    <cofactor evidence="1 8">
        <name>pyridoxal 5'-phosphate</name>
        <dbReference type="ChEBI" id="CHEBI:597326"/>
    </cofactor>
</comment>
<evidence type="ECO:0000256" key="1">
    <source>
        <dbReference type="ARBA" id="ARBA00001933"/>
    </source>
</evidence>
<evidence type="ECO:0000313" key="10">
    <source>
        <dbReference type="EMBL" id="TPG57455.1"/>
    </source>
</evidence>
<accession>A0A502G675</accession>
<dbReference type="GO" id="GO:0006520">
    <property type="term" value="P:amino acid metabolic process"/>
    <property type="evidence" value="ECO:0007669"/>
    <property type="project" value="InterPro"/>
</dbReference>
<dbReference type="EC" id="2.6.1.-" evidence="8"/>
<dbReference type="CDD" id="cd00609">
    <property type="entry name" value="AAT_like"/>
    <property type="match status" value="1"/>
</dbReference>
<dbReference type="PANTHER" id="PTHR46383:SF1">
    <property type="entry name" value="ASPARTATE AMINOTRANSFERASE"/>
    <property type="match status" value="1"/>
</dbReference>
<reference evidence="10 11" key="1">
    <citation type="journal article" date="2019" name="Environ. Microbiol.">
        <title>Species interactions and distinct microbial communities in high Arctic permafrost affected cryosols are associated with the CH4 and CO2 gas fluxes.</title>
        <authorList>
            <person name="Altshuler I."/>
            <person name="Hamel J."/>
            <person name="Turney S."/>
            <person name="Magnuson E."/>
            <person name="Levesque R."/>
            <person name="Greer C."/>
            <person name="Whyte L.G."/>
        </authorList>
    </citation>
    <scope>NUCLEOTIDE SEQUENCE [LARGE SCALE GENOMIC DNA]</scope>
    <source>
        <strain evidence="10 11">S9.3B</strain>
    </source>
</reference>
<evidence type="ECO:0000256" key="6">
    <source>
        <dbReference type="ARBA" id="ARBA00022898"/>
    </source>
</evidence>
<comment type="similarity">
    <text evidence="2 8">Belongs to the class-I pyridoxal-phosphate-dependent aminotransferase family.</text>
</comment>
<evidence type="ECO:0000259" key="9">
    <source>
        <dbReference type="Pfam" id="PF00155"/>
    </source>
</evidence>
<evidence type="ECO:0000256" key="5">
    <source>
        <dbReference type="ARBA" id="ARBA00022679"/>
    </source>
</evidence>
<dbReference type="Gene3D" id="3.90.1150.10">
    <property type="entry name" value="Aspartate Aminotransferase, domain 1"/>
    <property type="match status" value="1"/>
</dbReference>
<evidence type="ECO:0000256" key="7">
    <source>
        <dbReference type="ARBA" id="ARBA00049185"/>
    </source>
</evidence>
<comment type="catalytic activity">
    <reaction evidence="7">
        <text>L-aspartate + 2-oxoglutarate = oxaloacetate + L-glutamate</text>
        <dbReference type="Rhea" id="RHEA:21824"/>
        <dbReference type="ChEBI" id="CHEBI:16452"/>
        <dbReference type="ChEBI" id="CHEBI:16810"/>
        <dbReference type="ChEBI" id="CHEBI:29985"/>
        <dbReference type="ChEBI" id="CHEBI:29991"/>
        <dbReference type="EC" id="2.6.1.1"/>
    </reaction>
</comment>
<dbReference type="InterPro" id="IPR015421">
    <property type="entry name" value="PyrdxlP-dep_Trfase_major"/>
</dbReference>
<dbReference type="EMBL" id="RCZP01000008">
    <property type="protein sequence ID" value="TPG57455.1"/>
    <property type="molecule type" value="Genomic_DNA"/>
</dbReference>
<dbReference type="InterPro" id="IPR015422">
    <property type="entry name" value="PyrdxlP-dep_Trfase_small"/>
</dbReference>
<gene>
    <name evidence="10" type="ORF">EAH89_11035</name>
</gene>
<comment type="subunit">
    <text evidence="3">Homodimer.</text>
</comment>
<proteinExistence type="inferred from homology"/>